<dbReference type="InterPro" id="IPR053158">
    <property type="entry name" value="CapK_Type1_Caps_Biosynth"/>
</dbReference>
<dbReference type="SUPFAM" id="SSF56801">
    <property type="entry name" value="Acetyl-CoA synthetase-like"/>
    <property type="match status" value="1"/>
</dbReference>
<dbReference type="PANTHER" id="PTHR36932:SF1">
    <property type="entry name" value="CAPSULAR POLYSACCHARIDE BIOSYNTHESIS PROTEIN"/>
    <property type="match status" value="1"/>
</dbReference>
<dbReference type="Gene3D" id="3.40.50.12780">
    <property type="entry name" value="N-terminal domain of ligase-like"/>
    <property type="match status" value="1"/>
</dbReference>
<accession>A0ABV1WM12</accession>
<evidence type="ECO:0000259" key="1">
    <source>
        <dbReference type="Pfam" id="PF00501"/>
    </source>
</evidence>
<evidence type="ECO:0000313" key="3">
    <source>
        <dbReference type="Proteomes" id="UP001474181"/>
    </source>
</evidence>
<name>A0ABV1WM12_9ACTN</name>
<dbReference type="EMBL" id="JBEPEK010000001">
    <property type="protein sequence ID" value="MER7177899.1"/>
    <property type="molecule type" value="Genomic_DNA"/>
</dbReference>
<proteinExistence type="predicted"/>
<dbReference type="InterPro" id="IPR000873">
    <property type="entry name" value="AMP-dep_synth/lig_dom"/>
</dbReference>
<dbReference type="InterPro" id="IPR042099">
    <property type="entry name" value="ANL_N_sf"/>
</dbReference>
<dbReference type="Pfam" id="PF00501">
    <property type="entry name" value="AMP-binding"/>
    <property type="match status" value="1"/>
</dbReference>
<organism evidence="2 3">
    <name type="scientific">Streptomyces hyaluromycini</name>
    <dbReference type="NCBI Taxonomy" id="1377993"/>
    <lineage>
        <taxon>Bacteria</taxon>
        <taxon>Bacillati</taxon>
        <taxon>Actinomycetota</taxon>
        <taxon>Actinomycetes</taxon>
        <taxon>Kitasatosporales</taxon>
        <taxon>Streptomycetaceae</taxon>
        <taxon>Streptomyces</taxon>
    </lineage>
</organism>
<dbReference type="PANTHER" id="PTHR36932">
    <property type="entry name" value="CAPSULAR POLYSACCHARIDE BIOSYNTHESIS PROTEIN"/>
    <property type="match status" value="1"/>
</dbReference>
<evidence type="ECO:0000313" key="2">
    <source>
        <dbReference type="EMBL" id="MER7177899.1"/>
    </source>
</evidence>
<gene>
    <name evidence="2" type="ORF">ABT404_00095</name>
</gene>
<keyword evidence="3" id="KW-1185">Reference proteome</keyword>
<feature type="domain" description="AMP-dependent synthetase/ligase" evidence="1">
    <location>
        <begin position="200"/>
        <end position="296"/>
    </location>
</feature>
<protein>
    <submittedName>
        <fullName evidence="2">AMP-binding protein</fullName>
    </submittedName>
</protein>
<reference evidence="2 3" key="1">
    <citation type="submission" date="2024-06" db="EMBL/GenBank/DDBJ databases">
        <title>The Natural Products Discovery Center: Release of the First 8490 Sequenced Strains for Exploring Actinobacteria Biosynthetic Diversity.</title>
        <authorList>
            <person name="Kalkreuter E."/>
            <person name="Kautsar S.A."/>
            <person name="Yang D."/>
            <person name="Bader C.D."/>
            <person name="Teijaro C.N."/>
            <person name="Fluegel L."/>
            <person name="Davis C.M."/>
            <person name="Simpson J.R."/>
            <person name="Lauterbach L."/>
            <person name="Steele A.D."/>
            <person name="Gui C."/>
            <person name="Meng S."/>
            <person name="Li G."/>
            <person name="Viehrig K."/>
            <person name="Ye F."/>
            <person name="Su P."/>
            <person name="Kiefer A.F."/>
            <person name="Nichols A."/>
            <person name="Cepeda A.J."/>
            <person name="Yan W."/>
            <person name="Fan B."/>
            <person name="Jiang Y."/>
            <person name="Adhikari A."/>
            <person name="Zheng C.-J."/>
            <person name="Schuster L."/>
            <person name="Cowan T.M."/>
            <person name="Smanski M.J."/>
            <person name="Chevrette M.G."/>
            <person name="De Carvalho L.P.S."/>
            <person name="Shen B."/>
        </authorList>
    </citation>
    <scope>NUCLEOTIDE SEQUENCE [LARGE SCALE GENOMIC DNA]</scope>
    <source>
        <strain evidence="2 3">NPDC000234</strain>
    </source>
</reference>
<dbReference type="Proteomes" id="UP001474181">
    <property type="component" value="Unassembled WGS sequence"/>
</dbReference>
<sequence>MFDAGIRQFRMALAMVLGRPINVRSAERLVEDALATLAEFGSPGEDVEQLLRGAAADPQMRADLTNKALRRTAQRLAAKSPFYADHFAAASVDPAALTTENIGAVPVTTKTDLVKRSRDFLCGEPFLASRTTGTTGRPTEIWYSRYEERLWPALVALSQVLRGGIRTTDLVQFNVSSRATGTMYAEMQVARLTGASIRMVGLIPPAETLDLTAGTDESAPTLMVTYPSYLGQLTRLARERGLGPADFRLRSINVGSEVLSPALAAAAEETFGATVHDLYGMTEVMPVAGAICRQRHLHIDAGIGLVEVCDLDTGRKAAPEALGTIVATPFFPYRECMPLFRYDTRDLVRQLPDTPLTCEMANVPATSHILGKADHVLRTQDGPVTPREVIEVLDALPGARWPMRYRTDVVDGRLHVDVAASSVPETSGIARHFAEAGIAATVDVVPVEGPELRRYRCDLVETSFASAGRAS</sequence>
<comment type="caution">
    <text evidence="2">The sequence shown here is derived from an EMBL/GenBank/DDBJ whole genome shotgun (WGS) entry which is preliminary data.</text>
</comment>
<dbReference type="RefSeq" id="WP_350775732.1">
    <property type="nucleotide sequence ID" value="NZ_JBEPEK010000001.1"/>
</dbReference>